<organism evidence="1 2">
    <name type="scientific">Ovis ammon polii</name>
    <dbReference type="NCBI Taxonomy" id="230172"/>
    <lineage>
        <taxon>Eukaryota</taxon>
        <taxon>Metazoa</taxon>
        <taxon>Chordata</taxon>
        <taxon>Craniata</taxon>
        <taxon>Vertebrata</taxon>
        <taxon>Euteleostomi</taxon>
        <taxon>Mammalia</taxon>
        <taxon>Eutheria</taxon>
        <taxon>Laurasiatheria</taxon>
        <taxon>Artiodactyla</taxon>
        <taxon>Ruminantia</taxon>
        <taxon>Pecora</taxon>
        <taxon>Bovidae</taxon>
        <taxon>Caprinae</taxon>
        <taxon>Ovis</taxon>
    </lineage>
</organism>
<protein>
    <submittedName>
        <fullName evidence="1">Uncharacterized protein</fullName>
    </submittedName>
</protein>
<comment type="caution">
    <text evidence="1">The sequence shown here is derived from an EMBL/GenBank/DDBJ whole genome shotgun (WGS) entry which is preliminary data.</text>
</comment>
<dbReference type="AlphaFoldDB" id="A0AAD4YHE1"/>
<keyword evidence="2" id="KW-1185">Reference proteome</keyword>
<accession>A0AAD4YHE1</accession>
<name>A0AAD4YHE1_OVIAM</name>
<reference evidence="1" key="1">
    <citation type="submission" date="2022-03" db="EMBL/GenBank/DDBJ databases">
        <title>Genomic analyses of argali, domestic sheep and their hybrids provide insights into chromosomal evolution, heterosis and genetic basis of agronomic traits.</title>
        <authorList>
            <person name="Li M."/>
        </authorList>
    </citation>
    <scope>NUCLEOTIDE SEQUENCE</scope>
    <source>
        <strain evidence="1">CAU-MHL-2022a</strain>
        <tissue evidence="1">Skin</tissue>
    </source>
</reference>
<dbReference type="Proteomes" id="UP001214576">
    <property type="component" value="Unassembled WGS sequence"/>
</dbReference>
<evidence type="ECO:0000313" key="1">
    <source>
        <dbReference type="EMBL" id="KAI4547347.1"/>
    </source>
</evidence>
<sequence>MKQPDPCEETCSKLEQGTPDHWAFPVFNGPQQKKQLLVGNGIIECFFLPCQILRKKRQEIKEKQLYRPFSLLLGDHNPKPANPQSREWKMSNNCLHYLWNKQLTLEPWTVTSLRKFMTVPRTPQITIQEKTDEINTSHQVYLKSEHWIFQSMVVSKEKTGNLGKERKSFQRNYISQWETTLESIDLVQDELEESFILMNT</sequence>
<proteinExistence type="predicted"/>
<dbReference type="EMBL" id="JAKZEL010000002">
    <property type="protein sequence ID" value="KAI4547347.1"/>
    <property type="molecule type" value="Genomic_DNA"/>
</dbReference>
<evidence type="ECO:0000313" key="2">
    <source>
        <dbReference type="Proteomes" id="UP001214576"/>
    </source>
</evidence>
<gene>
    <name evidence="1" type="ORF">MG293_003902</name>
</gene>